<evidence type="ECO:0000313" key="10">
    <source>
        <dbReference type="Proteomes" id="UP001365542"/>
    </source>
</evidence>
<comment type="caution">
    <text evidence="9">The sequence shown here is derived from an EMBL/GenBank/DDBJ whole genome shotgun (WGS) entry which is preliminary data.</text>
</comment>
<dbReference type="InterPro" id="IPR022343">
    <property type="entry name" value="GCR1-cAMP_receptor"/>
</dbReference>
<feature type="domain" description="G-protein coupled receptors family 2 profile 2" evidence="7">
    <location>
        <begin position="23"/>
        <end position="186"/>
    </location>
</feature>
<dbReference type="InterPro" id="IPR022596">
    <property type="entry name" value="GPR1/2/3_C"/>
</dbReference>
<feature type="transmembrane region" description="Helical" evidence="6">
    <location>
        <begin position="63"/>
        <end position="85"/>
    </location>
</feature>
<evidence type="ECO:0000313" key="9">
    <source>
        <dbReference type="EMBL" id="KAK6529033.1"/>
    </source>
</evidence>
<comment type="subcellular location">
    <subcellularLocation>
        <location evidence="1">Membrane</location>
        <topology evidence="1">Multi-pass membrane protein</topology>
    </subcellularLocation>
</comment>
<keyword evidence="4 6" id="KW-0472">Membrane</keyword>
<evidence type="ECO:0000256" key="2">
    <source>
        <dbReference type="ARBA" id="ARBA00022692"/>
    </source>
</evidence>
<dbReference type="PROSITE" id="PS50262">
    <property type="entry name" value="G_PROTEIN_RECEP_F1_2"/>
    <property type="match status" value="1"/>
</dbReference>
<feature type="domain" description="G-protein coupled receptors family 1 profile" evidence="8">
    <location>
        <begin position="40"/>
        <end position="351"/>
    </location>
</feature>
<evidence type="ECO:0000256" key="6">
    <source>
        <dbReference type="SAM" id="Phobius"/>
    </source>
</evidence>
<evidence type="ECO:0000259" key="8">
    <source>
        <dbReference type="PROSITE" id="PS50262"/>
    </source>
</evidence>
<feature type="compositionally biased region" description="Polar residues" evidence="5">
    <location>
        <begin position="242"/>
        <end position="261"/>
    </location>
</feature>
<dbReference type="GO" id="GO:0007189">
    <property type="term" value="P:adenylate cyclase-activating G protein-coupled receptor signaling pathway"/>
    <property type="evidence" value="ECO:0007669"/>
    <property type="project" value="TreeGrafter"/>
</dbReference>
<dbReference type="InterPro" id="IPR023041">
    <property type="entry name" value="Glucose_rcpt_Git3-like_N"/>
</dbReference>
<dbReference type="GO" id="GO:0005886">
    <property type="term" value="C:plasma membrane"/>
    <property type="evidence" value="ECO:0007669"/>
    <property type="project" value="TreeGrafter"/>
</dbReference>
<evidence type="ECO:0008006" key="11">
    <source>
        <dbReference type="Google" id="ProtNLM"/>
    </source>
</evidence>
<keyword evidence="2 6" id="KW-0812">Transmembrane</keyword>
<organism evidence="9 10">
    <name type="scientific">Orbilia ellipsospora</name>
    <dbReference type="NCBI Taxonomy" id="2528407"/>
    <lineage>
        <taxon>Eukaryota</taxon>
        <taxon>Fungi</taxon>
        <taxon>Dikarya</taxon>
        <taxon>Ascomycota</taxon>
        <taxon>Pezizomycotina</taxon>
        <taxon>Orbiliomycetes</taxon>
        <taxon>Orbiliales</taxon>
        <taxon>Orbiliaceae</taxon>
        <taxon>Orbilia</taxon>
    </lineage>
</organism>
<dbReference type="GO" id="GO:0004930">
    <property type="term" value="F:G protein-coupled receptor activity"/>
    <property type="evidence" value="ECO:0007669"/>
    <property type="project" value="TreeGrafter"/>
</dbReference>
<evidence type="ECO:0000256" key="4">
    <source>
        <dbReference type="ARBA" id="ARBA00023136"/>
    </source>
</evidence>
<dbReference type="Proteomes" id="UP001365542">
    <property type="component" value="Unassembled WGS sequence"/>
</dbReference>
<dbReference type="EMBL" id="JAVHJO010000014">
    <property type="protein sequence ID" value="KAK6529033.1"/>
    <property type="molecule type" value="Genomic_DNA"/>
</dbReference>
<reference evidence="9 10" key="1">
    <citation type="submission" date="2019-10" db="EMBL/GenBank/DDBJ databases">
        <authorList>
            <person name="Palmer J.M."/>
        </authorList>
    </citation>
    <scope>NUCLEOTIDE SEQUENCE [LARGE SCALE GENOMIC DNA]</scope>
    <source>
        <strain evidence="9 10">TWF694</strain>
    </source>
</reference>
<dbReference type="InterPro" id="IPR017981">
    <property type="entry name" value="GPCR_2-like_7TM"/>
</dbReference>
<dbReference type="PANTHER" id="PTHR23112:SF0">
    <property type="entry name" value="TRANSMEMBRANE PROTEIN 116"/>
    <property type="match status" value="1"/>
</dbReference>
<evidence type="ECO:0000256" key="5">
    <source>
        <dbReference type="SAM" id="MobiDB-lite"/>
    </source>
</evidence>
<feature type="transmembrane region" description="Helical" evidence="6">
    <location>
        <begin position="188"/>
        <end position="206"/>
    </location>
</feature>
<gene>
    <name evidence="9" type="ORF">TWF694_004253</name>
</gene>
<dbReference type="Pfam" id="PF11710">
    <property type="entry name" value="Git3"/>
    <property type="match status" value="1"/>
</dbReference>
<dbReference type="SUPFAM" id="SSF81321">
    <property type="entry name" value="Family A G protein-coupled receptor-like"/>
    <property type="match status" value="1"/>
</dbReference>
<evidence type="ECO:0000256" key="3">
    <source>
        <dbReference type="ARBA" id="ARBA00022989"/>
    </source>
</evidence>
<feature type="transmembrane region" description="Helical" evidence="6">
    <location>
        <begin position="145"/>
        <end position="168"/>
    </location>
</feature>
<proteinExistence type="predicted"/>
<dbReference type="PANTHER" id="PTHR23112">
    <property type="entry name" value="G PROTEIN-COUPLED RECEPTOR 157-RELATED"/>
    <property type="match status" value="1"/>
</dbReference>
<keyword evidence="3 6" id="KW-1133">Transmembrane helix</keyword>
<name>A0AAV9WZP9_9PEZI</name>
<protein>
    <recommendedName>
        <fullName evidence="11">G-protein coupled receptors family 2 profile 2 domain-containing protein</fullName>
    </recommendedName>
</protein>
<evidence type="ECO:0000256" key="1">
    <source>
        <dbReference type="ARBA" id="ARBA00004141"/>
    </source>
</evidence>
<evidence type="ECO:0000259" key="7">
    <source>
        <dbReference type="PROSITE" id="PS50261"/>
    </source>
</evidence>
<feature type="transmembrane region" description="Helical" evidence="6">
    <location>
        <begin position="301"/>
        <end position="320"/>
    </location>
</feature>
<accession>A0AAV9WZP9</accession>
<dbReference type="PROSITE" id="PS50261">
    <property type="entry name" value="G_PROTEIN_RECEP_F2_4"/>
    <property type="match status" value="1"/>
</dbReference>
<dbReference type="Gene3D" id="1.20.1070.10">
    <property type="entry name" value="Rhodopsin 7-helix transmembrane proteins"/>
    <property type="match status" value="1"/>
</dbReference>
<feature type="transmembrane region" description="Helical" evidence="6">
    <location>
        <begin position="29"/>
        <end position="51"/>
    </location>
</feature>
<keyword evidence="10" id="KW-1185">Reference proteome</keyword>
<dbReference type="InterPro" id="IPR017452">
    <property type="entry name" value="GPCR_Rhodpsn_7TM"/>
</dbReference>
<sequence length="379" mass="42545">MRLPDLLDRRSGALAAPATAWGDLVLNQVLFAVALASALGAGFVMLSYTFIKELRSYRHQLILGLAISDFFMAINFLWASGIHVAGGDLALPKNNTTCNVNGFLTQLFVVQTDWWILVIAIATYIILGNFKAASQYIQSNIWIPWLPPWIMSIIIALVCQLALGYGYIGGWCWITSDLNRLLINFIPRWAIVIAIALIYARLYMIVRKARKWDMEDRNPTPSDEMADTSVILVSIKQKRDTIGQTAKDSQPYDSGGDLSSYSRERDRDRDEIIRSANLSRSHGQTQPLNVAQLKRIAKKMMVYPVAYAIIWACPTAIRIYQGVTGERAPLWVTIIDKSCIVVQGLVDAVVYGLNERAWQGWRDHIQRVIDKNKAGKIIG</sequence>
<dbReference type="Pfam" id="PF11970">
    <property type="entry name" value="GPR_Gpa2_C"/>
    <property type="match status" value="1"/>
</dbReference>
<dbReference type="GO" id="GO:0007166">
    <property type="term" value="P:cell surface receptor signaling pathway"/>
    <property type="evidence" value="ECO:0007669"/>
    <property type="project" value="InterPro"/>
</dbReference>
<feature type="region of interest" description="Disordered" evidence="5">
    <location>
        <begin position="241"/>
        <end position="267"/>
    </location>
</feature>
<dbReference type="AlphaFoldDB" id="A0AAV9WZP9"/>
<dbReference type="PRINTS" id="PR02001">
    <property type="entry name" value="GCR1CAMPR"/>
</dbReference>
<feature type="transmembrane region" description="Helical" evidence="6">
    <location>
        <begin position="114"/>
        <end position="133"/>
    </location>
</feature>